<dbReference type="OrthoDB" id="9926865at2"/>
<keyword evidence="2" id="KW-0614">Plasmid</keyword>
<evidence type="ECO:0000313" key="3">
    <source>
        <dbReference type="Proteomes" id="UP000324536"/>
    </source>
</evidence>
<reference evidence="2 3" key="1">
    <citation type="submission" date="2019-09" db="EMBL/GenBank/DDBJ databases">
        <title>Genome sequencing of strain KACC 21233.</title>
        <authorList>
            <person name="Heo J."/>
            <person name="Kim S.-J."/>
            <person name="Kim J.-S."/>
            <person name="Hong S.-B."/>
            <person name="Kwon S.-W."/>
        </authorList>
    </citation>
    <scope>NUCLEOTIDE SEQUENCE [LARGE SCALE GENOMIC DNA]</scope>
    <source>
        <strain evidence="2 3">KACC 21233</strain>
        <plasmid evidence="2 3">unnamed1</plasmid>
    </source>
</reference>
<dbReference type="EMBL" id="CP043507">
    <property type="protein sequence ID" value="QEO18824.1"/>
    <property type="molecule type" value="Genomic_DNA"/>
</dbReference>
<dbReference type="RefSeq" id="WP_149280480.1">
    <property type="nucleotide sequence ID" value="NZ_CP043507.1"/>
</dbReference>
<organism evidence="2 3">
    <name type="scientific">Acetobacter vaccinii</name>
    <dbReference type="NCBI Taxonomy" id="2592655"/>
    <lineage>
        <taxon>Bacteria</taxon>
        <taxon>Pseudomonadati</taxon>
        <taxon>Pseudomonadota</taxon>
        <taxon>Alphaproteobacteria</taxon>
        <taxon>Acetobacterales</taxon>
        <taxon>Acetobacteraceae</taxon>
        <taxon>Acetobacter</taxon>
    </lineage>
</organism>
<feature type="transmembrane region" description="Helical" evidence="1">
    <location>
        <begin position="7"/>
        <end position="24"/>
    </location>
</feature>
<dbReference type="Proteomes" id="UP000324536">
    <property type="component" value="Plasmid unnamed1"/>
</dbReference>
<proteinExistence type="predicted"/>
<keyword evidence="3" id="KW-1185">Reference proteome</keyword>
<protein>
    <submittedName>
        <fullName evidence="2">Uncharacterized protein</fullName>
    </submittedName>
</protein>
<gene>
    <name evidence="2" type="ORF">FLP30_13175</name>
</gene>
<evidence type="ECO:0000313" key="2">
    <source>
        <dbReference type="EMBL" id="QEO18824.1"/>
    </source>
</evidence>
<name>A0A5C1YR48_9PROT</name>
<feature type="transmembrane region" description="Helical" evidence="1">
    <location>
        <begin position="44"/>
        <end position="61"/>
    </location>
</feature>
<keyword evidence="1" id="KW-0812">Transmembrane</keyword>
<geneLocation type="plasmid" evidence="2">
    <name>unnamed1</name>
</geneLocation>
<dbReference type="AlphaFoldDB" id="A0A5C1YR48"/>
<sequence length="230" mass="26154">MIFIEIFIAVFSVLFPIGIGSYYYIRKYVRGDHYPLWYGDISNWSQAFISVFTLLAVIYTARKTSIIAESSNGISKDSAVIAERSTLVQIIHNLVSDANNVYRNHVSSIERCETLPIITPLTPQREKEAILAAHRSLFSGLTEEQSIIKYIVCLERAVSVGKNAIYNGQPSQIFYINVLSTYLDLSLREELFNRKILNKTLTRLKKNDITVEDTEFSIIESYYDLAGVGF</sequence>
<evidence type="ECO:0000256" key="1">
    <source>
        <dbReference type="SAM" id="Phobius"/>
    </source>
</evidence>
<keyword evidence="1" id="KW-0472">Membrane</keyword>
<dbReference type="KEGG" id="acek:FLP30_13175"/>
<keyword evidence="1" id="KW-1133">Transmembrane helix</keyword>
<accession>A0A5C1YR48</accession>